<reference evidence="3" key="1">
    <citation type="submission" date="2021-04" db="EMBL/GenBank/DDBJ databases">
        <title>A novel Synergistetes isolate from a pyrite-forming mixed culture.</title>
        <authorList>
            <person name="Bunk B."/>
            <person name="Sproer C."/>
            <person name="Spring S."/>
            <person name="Pester M."/>
        </authorList>
    </citation>
    <scope>NUCLEOTIDE SEQUENCE [LARGE SCALE GENOMIC DNA]</scope>
    <source>
        <strain evidence="3">J.5.4.2-T.3.5.2</strain>
    </source>
</reference>
<dbReference type="Gene3D" id="3.30.2090.10">
    <property type="entry name" value="Multidrug efflux transporter AcrB TolC docking domain, DN and DC subdomains"/>
    <property type="match status" value="2"/>
</dbReference>
<dbReference type="AlphaFoldDB" id="A0A9Q7F0Q6"/>
<sequence>MAFLSVFIRRPVMTTVFVLLAVVIGAYSYFSTGIALLPKIDIPVVVATLYDGAGPQEIETLVTKPVEDAVSQVEGVKEIESYSLEGISYVVVWFEYGINVSEANLDVSNRVKAVQGLLPDEADDPIVEKYDINAQPFLTLAVTSNLPPEQAYDIVEDKIQRRITQIEGLAKADIRGDVRREIHVYLDPNRLNQYGLPLMEIVAVLRRDKFNDPSGHISKGRQELSIRVMGEIDDVERLGEIRIARGEGASVLLSDVARIVDTTEERRGFARYRDRSALFIECIATPNSNIVEISRRIEGLVGDIADDLPEGMAIEVTNDDSTFIAESIGNVFRDMASGIALTALILFLFLRRLGVTLVVVLAMPTAVVATFILLYGADITMNIMSTLGLAISIGVLVNNAILVIENIFRYREMGYGPVEAAERGTSEIALSVLSTTFTNLGVFIPVAFMGGIVGQFLRDFALAVVFSTLFSLWVAMTFTPMMAARVRYDEPGRLSRLLTGWWSWLYRGFEEIHDELVVTALRHPLLSIGLSLLLFGGSVALVPRLGFEFFPKADQGIVQIDLELPTVASLAYTTEVTNRIEEHVRSLPHLDAVEVLVGGAGSSSGVNRSRIRLFLGDDPGRPSTFAVADAIRPFLAAFPDLTASLTAAAEGGGAPGKALQISVVGDDMILLNELATAVLDVVRRTEGIVDADTDWRLGRTELQIRPVRWRLAQQELTVTDLADTVRGYVTGKKAGVFRSEGKEYDILVRLAPEKVDNVFLVPDLPLRGPRGFAPLDVLAETTYGAGPTQILRKDRVRSVTVEADVTGRSVGEAFRDISAELNAMKLPRGYRLVYGGEVEDMRENFTYMIIAFAMAIVITFLMIAAILESYVFALVIMVTVPFSLIGVVPLLLVTRTNISLYGALGLIMLVGLVVNNAIVVVDYAEIVRKRGRTPFDAVVEACRVRLRPIVMADATSIIAMIPLAMGLGAGGAYRVPMAMVAIGGLFAGGTLGPFCRSAHLRADLGLPAVEGGTAVMRSTASGFPFSRLSVP</sequence>
<evidence type="ECO:0000256" key="1">
    <source>
        <dbReference type="SAM" id="Phobius"/>
    </source>
</evidence>
<dbReference type="Gene3D" id="3.30.70.1430">
    <property type="entry name" value="Multidrug efflux transporter AcrB pore domain"/>
    <property type="match status" value="2"/>
</dbReference>
<dbReference type="RefSeq" id="WP_274374576.1">
    <property type="nucleotide sequence ID" value="NZ_CP072943.1"/>
</dbReference>
<dbReference type="PANTHER" id="PTHR32063:SF0">
    <property type="entry name" value="SWARMING MOTILITY PROTEIN SWRC"/>
    <property type="match status" value="1"/>
</dbReference>
<dbReference type="Gene3D" id="1.20.1640.10">
    <property type="entry name" value="Multidrug efflux transporter AcrB transmembrane domain"/>
    <property type="match status" value="2"/>
</dbReference>
<organism evidence="2 3">
    <name type="scientific">Aminithiophilus ramosus</name>
    <dbReference type="NCBI Taxonomy" id="3029084"/>
    <lineage>
        <taxon>Bacteria</taxon>
        <taxon>Thermotogati</taxon>
        <taxon>Synergistota</taxon>
        <taxon>Synergistia</taxon>
        <taxon>Synergistales</taxon>
        <taxon>Aminithiophilaceae</taxon>
        <taxon>Aminithiophilus</taxon>
    </lineage>
</organism>
<dbReference type="SUPFAM" id="SSF82866">
    <property type="entry name" value="Multidrug efflux transporter AcrB transmembrane domain"/>
    <property type="match status" value="2"/>
</dbReference>
<dbReference type="Gene3D" id="3.30.70.1320">
    <property type="entry name" value="Multidrug efflux transporter AcrB pore domain like"/>
    <property type="match status" value="1"/>
</dbReference>
<dbReference type="PRINTS" id="PR00702">
    <property type="entry name" value="ACRIFLAVINRP"/>
</dbReference>
<feature type="transmembrane region" description="Helical" evidence="1">
    <location>
        <begin position="383"/>
        <end position="408"/>
    </location>
</feature>
<dbReference type="GO" id="GO:0005886">
    <property type="term" value="C:plasma membrane"/>
    <property type="evidence" value="ECO:0007669"/>
    <property type="project" value="TreeGrafter"/>
</dbReference>
<evidence type="ECO:0000313" key="3">
    <source>
        <dbReference type="Proteomes" id="UP000671879"/>
    </source>
</evidence>
<keyword evidence="1" id="KW-0812">Transmembrane</keyword>
<keyword evidence="3" id="KW-1185">Reference proteome</keyword>
<feature type="transmembrane region" description="Helical" evidence="1">
    <location>
        <begin position="870"/>
        <end position="892"/>
    </location>
</feature>
<accession>A0A9Q7F0Q6</accession>
<gene>
    <name evidence="2" type="ORF">KAR29_05290</name>
</gene>
<feature type="transmembrane region" description="Helical" evidence="1">
    <location>
        <begin position="428"/>
        <end position="448"/>
    </location>
</feature>
<evidence type="ECO:0000313" key="2">
    <source>
        <dbReference type="EMBL" id="QTX33297.1"/>
    </source>
</evidence>
<keyword evidence="1" id="KW-0472">Membrane</keyword>
<feature type="transmembrane region" description="Helical" evidence="1">
    <location>
        <begin position="949"/>
        <end position="969"/>
    </location>
</feature>
<dbReference type="InterPro" id="IPR001036">
    <property type="entry name" value="Acrflvin-R"/>
</dbReference>
<dbReference type="KEGG" id="aram:KAR29_05290"/>
<feature type="transmembrane region" description="Helical" evidence="1">
    <location>
        <begin position="525"/>
        <end position="547"/>
    </location>
</feature>
<keyword evidence="1" id="KW-1133">Transmembrane helix</keyword>
<feature type="transmembrane region" description="Helical" evidence="1">
    <location>
        <begin position="460"/>
        <end position="478"/>
    </location>
</feature>
<dbReference type="InterPro" id="IPR027463">
    <property type="entry name" value="AcrB_DN_DC_subdom"/>
</dbReference>
<dbReference type="SUPFAM" id="SSF82693">
    <property type="entry name" value="Multidrug efflux transporter AcrB pore domain, PN1, PN2, PC1 and PC2 subdomains"/>
    <property type="match status" value="3"/>
</dbReference>
<dbReference type="Gene3D" id="3.30.70.1440">
    <property type="entry name" value="Multidrug efflux transporter AcrB pore domain"/>
    <property type="match status" value="1"/>
</dbReference>
<dbReference type="PANTHER" id="PTHR32063">
    <property type="match status" value="1"/>
</dbReference>
<dbReference type="Proteomes" id="UP000671879">
    <property type="component" value="Chromosome"/>
</dbReference>
<dbReference type="EMBL" id="CP072943">
    <property type="protein sequence ID" value="QTX33297.1"/>
    <property type="molecule type" value="Genomic_DNA"/>
</dbReference>
<dbReference type="Pfam" id="PF00873">
    <property type="entry name" value="ACR_tran"/>
    <property type="match status" value="1"/>
</dbReference>
<feature type="transmembrane region" description="Helical" evidence="1">
    <location>
        <begin position="975"/>
        <end position="995"/>
    </location>
</feature>
<feature type="transmembrane region" description="Helical" evidence="1">
    <location>
        <begin position="331"/>
        <end position="350"/>
    </location>
</feature>
<dbReference type="GO" id="GO:0042910">
    <property type="term" value="F:xenobiotic transmembrane transporter activity"/>
    <property type="evidence" value="ECO:0007669"/>
    <property type="project" value="TreeGrafter"/>
</dbReference>
<name>A0A9Q7F0Q6_9BACT</name>
<proteinExistence type="predicted"/>
<feature type="transmembrane region" description="Helical" evidence="1">
    <location>
        <begin position="845"/>
        <end position="863"/>
    </location>
</feature>
<feature type="transmembrane region" description="Helical" evidence="1">
    <location>
        <begin position="357"/>
        <end position="377"/>
    </location>
</feature>
<feature type="transmembrane region" description="Helical" evidence="1">
    <location>
        <begin position="12"/>
        <end position="30"/>
    </location>
</feature>
<feature type="transmembrane region" description="Helical" evidence="1">
    <location>
        <begin position="898"/>
        <end position="924"/>
    </location>
</feature>
<dbReference type="SUPFAM" id="SSF82714">
    <property type="entry name" value="Multidrug efflux transporter AcrB TolC docking domain, DN and DC subdomains"/>
    <property type="match status" value="2"/>
</dbReference>
<protein>
    <submittedName>
        <fullName evidence="2">Efflux RND transporter permease subunit</fullName>
    </submittedName>
</protein>